<organism evidence="2 3">
    <name type="scientific">Desulfuribacillus stibiiarsenatis</name>
    <dbReference type="NCBI Taxonomy" id="1390249"/>
    <lineage>
        <taxon>Bacteria</taxon>
        <taxon>Bacillati</taxon>
        <taxon>Bacillota</taxon>
        <taxon>Desulfuribacillia</taxon>
        <taxon>Desulfuribacillales</taxon>
        <taxon>Desulfuribacillaceae</taxon>
        <taxon>Desulfuribacillus</taxon>
    </lineage>
</organism>
<name>A0A1E5L7P9_9FIRM</name>
<dbReference type="SUPFAM" id="SSF52540">
    <property type="entry name" value="P-loop containing nucleoside triphosphate hydrolases"/>
    <property type="match status" value="1"/>
</dbReference>
<evidence type="ECO:0000259" key="1">
    <source>
        <dbReference type="Pfam" id="PF13614"/>
    </source>
</evidence>
<dbReference type="GO" id="GO:0005829">
    <property type="term" value="C:cytosol"/>
    <property type="evidence" value="ECO:0007669"/>
    <property type="project" value="TreeGrafter"/>
</dbReference>
<keyword evidence="2" id="KW-0418">Kinase</keyword>
<dbReference type="GO" id="GO:0016301">
    <property type="term" value="F:kinase activity"/>
    <property type="evidence" value="ECO:0007669"/>
    <property type="project" value="UniProtKB-KW"/>
</dbReference>
<dbReference type="GO" id="GO:0051782">
    <property type="term" value="P:negative regulation of cell division"/>
    <property type="evidence" value="ECO:0007669"/>
    <property type="project" value="TreeGrafter"/>
</dbReference>
<dbReference type="InterPro" id="IPR050625">
    <property type="entry name" value="ParA/MinD_ATPase"/>
</dbReference>
<keyword evidence="3" id="KW-1185">Reference proteome</keyword>
<feature type="domain" description="AAA" evidence="1">
    <location>
        <begin position="19"/>
        <end position="179"/>
    </location>
</feature>
<dbReference type="Pfam" id="PF13614">
    <property type="entry name" value="AAA_31"/>
    <property type="match status" value="1"/>
</dbReference>
<dbReference type="PANTHER" id="PTHR43384">
    <property type="entry name" value="SEPTUM SITE-DETERMINING PROTEIN MIND HOMOLOG, CHLOROPLASTIC-RELATED"/>
    <property type="match status" value="1"/>
</dbReference>
<dbReference type="STRING" id="1390249.BHU72_11660"/>
<dbReference type="InterPro" id="IPR027417">
    <property type="entry name" value="P-loop_NTPase"/>
</dbReference>
<dbReference type="GO" id="GO:0009898">
    <property type="term" value="C:cytoplasmic side of plasma membrane"/>
    <property type="evidence" value="ECO:0007669"/>
    <property type="project" value="TreeGrafter"/>
</dbReference>
<accession>A0A1E5L7P9</accession>
<dbReference type="RefSeq" id="WP_069701415.1">
    <property type="nucleotide sequence ID" value="NZ_MJAT01000006.1"/>
</dbReference>
<reference evidence="2 3" key="1">
    <citation type="submission" date="2016-09" db="EMBL/GenBank/DDBJ databases">
        <title>Desulfuribacillus arsenicus sp. nov., an obligately anaerobic, dissimilatory arsenic- and antimonate-reducing bacterium isolated from anoxic sediments.</title>
        <authorList>
            <person name="Abin C.A."/>
            <person name="Hollibaugh J.T."/>
        </authorList>
    </citation>
    <scope>NUCLEOTIDE SEQUENCE [LARGE SCALE GENOMIC DNA]</scope>
    <source>
        <strain evidence="2 3">MLFW-2</strain>
    </source>
</reference>
<dbReference type="PANTHER" id="PTHR43384:SF13">
    <property type="entry name" value="SLR0110 PROTEIN"/>
    <property type="match status" value="1"/>
</dbReference>
<protein>
    <submittedName>
        <fullName evidence="2">Histidine kinase</fullName>
    </submittedName>
</protein>
<sequence>MKNLQTNEIPLNDKAKRGEMITVCSAKGGVGKTMLSVNLAVALAKKNMKVCILDGDFQFGDVSLAMDIHATFTVKDIAEEMDRMDATTLLSYLNRHESGVDVLSAPDRPEFAELVTIPVLERTLDFLLQQYHYVIVDSEVGFQEKNLYLKEKSDTLLVVTNLEMTTLKNTKIMLETLSVLGFREKVQVVINRADMESVIQATDAPDILGVASPIYIPNDFQTTSQSINIGVPFVINRGRTDIAKAILKTADIMTSRREIATFEAPKRTIFEKFFKRGRNEGNE</sequence>
<comment type="caution">
    <text evidence="2">The sequence shown here is derived from an EMBL/GenBank/DDBJ whole genome shotgun (WGS) entry which is preliminary data.</text>
</comment>
<keyword evidence="2" id="KW-0808">Transferase</keyword>
<proteinExistence type="predicted"/>
<dbReference type="Gene3D" id="3.40.50.300">
    <property type="entry name" value="P-loop containing nucleotide triphosphate hydrolases"/>
    <property type="match status" value="1"/>
</dbReference>
<dbReference type="InterPro" id="IPR025669">
    <property type="entry name" value="AAA_dom"/>
</dbReference>
<evidence type="ECO:0000313" key="3">
    <source>
        <dbReference type="Proteomes" id="UP000095255"/>
    </source>
</evidence>
<dbReference type="EMBL" id="MJAT01000006">
    <property type="protein sequence ID" value="OEH86187.1"/>
    <property type="molecule type" value="Genomic_DNA"/>
</dbReference>
<dbReference type="GO" id="GO:0005524">
    <property type="term" value="F:ATP binding"/>
    <property type="evidence" value="ECO:0007669"/>
    <property type="project" value="TreeGrafter"/>
</dbReference>
<dbReference type="AlphaFoldDB" id="A0A1E5L7P9"/>
<dbReference type="OrthoDB" id="9794577at2"/>
<dbReference type="GO" id="GO:0016887">
    <property type="term" value="F:ATP hydrolysis activity"/>
    <property type="evidence" value="ECO:0007669"/>
    <property type="project" value="TreeGrafter"/>
</dbReference>
<gene>
    <name evidence="2" type="ORF">BHU72_11660</name>
</gene>
<dbReference type="Proteomes" id="UP000095255">
    <property type="component" value="Unassembled WGS sequence"/>
</dbReference>
<evidence type="ECO:0000313" key="2">
    <source>
        <dbReference type="EMBL" id="OEH86187.1"/>
    </source>
</evidence>